<keyword evidence="8 12" id="KW-0472">Membrane</keyword>
<organism evidence="13 14">
    <name type="scientific">Elysia crispata</name>
    <name type="common">lettuce slug</name>
    <dbReference type="NCBI Taxonomy" id="231223"/>
    <lineage>
        <taxon>Eukaryota</taxon>
        <taxon>Metazoa</taxon>
        <taxon>Spiralia</taxon>
        <taxon>Lophotrochozoa</taxon>
        <taxon>Mollusca</taxon>
        <taxon>Gastropoda</taxon>
        <taxon>Heterobranchia</taxon>
        <taxon>Euthyneura</taxon>
        <taxon>Panpulmonata</taxon>
        <taxon>Sacoglossa</taxon>
        <taxon>Placobranchoidea</taxon>
        <taxon>Plakobranchidae</taxon>
        <taxon>Elysia</taxon>
    </lineage>
</organism>
<keyword evidence="14" id="KW-1185">Reference proteome</keyword>
<keyword evidence="6" id="KW-0915">Sodium</keyword>
<dbReference type="GO" id="GO:0015280">
    <property type="term" value="F:ligand-gated sodium channel activity"/>
    <property type="evidence" value="ECO:0007669"/>
    <property type="project" value="TreeGrafter"/>
</dbReference>
<dbReference type="InterPro" id="IPR001873">
    <property type="entry name" value="ENaC"/>
</dbReference>
<reference evidence="13" key="1">
    <citation type="journal article" date="2023" name="G3 (Bethesda)">
        <title>A reference genome for the long-term kleptoplast-retaining sea slug Elysia crispata morphotype clarki.</title>
        <authorList>
            <person name="Eastman K.E."/>
            <person name="Pendleton A.L."/>
            <person name="Shaikh M.A."/>
            <person name="Suttiyut T."/>
            <person name="Ogas R."/>
            <person name="Tomko P."/>
            <person name="Gavelis G."/>
            <person name="Widhalm J.R."/>
            <person name="Wisecaver J.H."/>
        </authorList>
    </citation>
    <scope>NUCLEOTIDE SEQUENCE</scope>
    <source>
        <strain evidence="13">ECLA1</strain>
    </source>
</reference>
<keyword evidence="7 11" id="KW-0406">Ion transport</keyword>
<keyword evidence="3 11" id="KW-0894">Sodium channel</keyword>
<dbReference type="GO" id="GO:0005886">
    <property type="term" value="C:plasma membrane"/>
    <property type="evidence" value="ECO:0007669"/>
    <property type="project" value="TreeGrafter"/>
</dbReference>
<protein>
    <recommendedName>
        <fullName evidence="15">Amiloride-sensitive sodium channel</fullName>
    </recommendedName>
</protein>
<dbReference type="PRINTS" id="PR01078">
    <property type="entry name" value="AMINACHANNEL"/>
</dbReference>
<evidence type="ECO:0000256" key="8">
    <source>
        <dbReference type="ARBA" id="ARBA00023136"/>
    </source>
</evidence>
<gene>
    <name evidence="13" type="ORF">RRG08_038667</name>
</gene>
<evidence type="ECO:0000256" key="6">
    <source>
        <dbReference type="ARBA" id="ARBA00023053"/>
    </source>
</evidence>
<name>A0AAE0ZIN6_9GAST</name>
<dbReference type="AlphaFoldDB" id="A0AAE0ZIN6"/>
<evidence type="ECO:0000256" key="3">
    <source>
        <dbReference type="ARBA" id="ARBA00022461"/>
    </source>
</evidence>
<sequence>MVVFGNALFPTQVRKKKMSKASTRLSGYEHTATADYGTLHSCHGSYPETLPVSQRDAGSQTDPRLLEPLSGEQRYDQAGSLTADINDIIYSFRSVTTIHGVQHAAAARNRSFRRRLWAILVSMMAIFLTWFLFQQVTALCAHQISTTTTFDLRETMEFPAVTMCNLNQYNKNRVPDNLTIQTVIFYMSEYSRVARELDPDFAEPDMSKVKDVLGEELLEIAARAAPTMKEFLVQCRWKGVLYNCSDLFHLSHTPQGWCYTFDMLLNQPIQTARVGEWAGLEVMLNIQQQDSYYSEELQAGIKVVVHRSGDNPFPKRYGWHVRPGVFASVALTQHNVSRTCLYSHAKFASVALTQHNVSRTCLYSHAKFASVALTQHNVSRTCLYSYAKFASVALTQHNVSRTCLYSHAKFASVALTQHNVSRTCLYSHAKFASVAPTQHNVSRRCLYIHAKFASVALTQDNVSRACLYSHAKFASVALTQHNVSRTCLYSRAKFASVTLTQHNVSRTCLYSHAKFASVAPIQHNVSRRCLYSHAKFASVALTQHNVSRACLYSHAKFASVAPTQHNVSRTCLYSHAKFASVAPTQHNVSRTCLYSHAKFASVALTQHNGRRTCLYSHAK</sequence>
<accession>A0AAE0ZIN6</accession>
<dbReference type="PANTHER" id="PTHR11690">
    <property type="entry name" value="AMILORIDE-SENSITIVE SODIUM CHANNEL-RELATED"/>
    <property type="match status" value="1"/>
</dbReference>
<evidence type="ECO:0000256" key="1">
    <source>
        <dbReference type="ARBA" id="ARBA00004141"/>
    </source>
</evidence>
<comment type="subcellular location">
    <subcellularLocation>
        <location evidence="1">Membrane</location>
        <topology evidence="1">Multi-pass membrane protein</topology>
    </subcellularLocation>
</comment>
<keyword evidence="5 12" id="KW-1133">Transmembrane helix</keyword>
<comment type="caution">
    <text evidence="13">The sequence shown here is derived from an EMBL/GenBank/DDBJ whole genome shotgun (WGS) entry which is preliminary data.</text>
</comment>
<evidence type="ECO:0008006" key="15">
    <source>
        <dbReference type="Google" id="ProtNLM"/>
    </source>
</evidence>
<evidence type="ECO:0000256" key="2">
    <source>
        <dbReference type="ARBA" id="ARBA00022448"/>
    </source>
</evidence>
<proteinExistence type="inferred from homology"/>
<evidence type="ECO:0000256" key="10">
    <source>
        <dbReference type="ARBA" id="ARBA00023303"/>
    </source>
</evidence>
<dbReference type="Proteomes" id="UP001283361">
    <property type="component" value="Unassembled WGS sequence"/>
</dbReference>
<evidence type="ECO:0000256" key="9">
    <source>
        <dbReference type="ARBA" id="ARBA00023201"/>
    </source>
</evidence>
<dbReference type="EMBL" id="JAWDGP010003865">
    <property type="protein sequence ID" value="KAK3770154.1"/>
    <property type="molecule type" value="Genomic_DNA"/>
</dbReference>
<keyword evidence="4 11" id="KW-0812">Transmembrane</keyword>
<keyword evidence="10 11" id="KW-0407">Ion channel</keyword>
<feature type="transmembrane region" description="Helical" evidence="12">
    <location>
        <begin position="116"/>
        <end position="133"/>
    </location>
</feature>
<comment type="similarity">
    <text evidence="11">Belongs to the amiloride-sensitive sodium channel (TC 1.A.6) family.</text>
</comment>
<dbReference type="Gene3D" id="2.60.470.10">
    <property type="entry name" value="Acid-sensing ion channels like domains"/>
    <property type="match status" value="1"/>
</dbReference>
<evidence type="ECO:0000313" key="14">
    <source>
        <dbReference type="Proteomes" id="UP001283361"/>
    </source>
</evidence>
<evidence type="ECO:0000256" key="11">
    <source>
        <dbReference type="RuleBase" id="RU000679"/>
    </source>
</evidence>
<keyword evidence="2 11" id="KW-0813">Transport</keyword>
<dbReference type="Pfam" id="PF00858">
    <property type="entry name" value="ASC"/>
    <property type="match status" value="1"/>
</dbReference>
<evidence type="ECO:0000256" key="12">
    <source>
        <dbReference type="SAM" id="Phobius"/>
    </source>
</evidence>
<evidence type="ECO:0000256" key="4">
    <source>
        <dbReference type="ARBA" id="ARBA00022692"/>
    </source>
</evidence>
<evidence type="ECO:0000313" key="13">
    <source>
        <dbReference type="EMBL" id="KAK3770154.1"/>
    </source>
</evidence>
<evidence type="ECO:0000256" key="5">
    <source>
        <dbReference type="ARBA" id="ARBA00022989"/>
    </source>
</evidence>
<keyword evidence="9 11" id="KW-0739">Sodium transport</keyword>
<evidence type="ECO:0000256" key="7">
    <source>
        <dbReference type="ARBA" id="ARBA00023065"/>
    </source>
</evidence>